<evidence type="ECO:0000256" key="1">
    <source>
        <dbReference type="ARBA" id="ARBA00022737"/>
    </source>
</evidence>
<name>A0ABY3ZRY8_9STAP</name>
<dbReference type="Pfam" id="PF13181">
    <property type="entry name" value="TPR_8"/>
    <property type="match status" value="2"/>
</dbReference>
<gene>
    <name evidence="3" type="ORF">MRZ06_06265</name>
</gene>
<organism evidence="3 4">
    <name type="scientific">Macrococcus armenti</name>
    <dbReference type="NCBI Taxonomy" id="2875764"/>
    <lineage>
        <taxon>Bacteria</taxon>
        <taxon>Bacillati</taxon>
        <taxon>Bacillota</taxon>
        <taxon>Bacilli</taxon>
        <taxon>Bacillales</taxon>
        <taxon>Staphylococcaceae</taxon>
        <taxon>Macrococcus</taxon>
    </lineage>
</organism>
<dbReference type="SUPFAM" id="SSF48452">
    <property type="entry name" value="TPR-like"/>
    <property type="match status" value="1"/>
</dbReference>
<evidence type="ECO:0000256" key="2">
    <source>
        <dbReference type="ARBA" id="ARBA00022803"/>
    </source>
</evidence>
<dbReference type="RefSeq" id="WP_243365060.1">
    <property type="nucleotide sequence ID" value="NZ_CP094348.1"/>
</dbReference>
<dbReference type="InterPro" id="IPR011990">
    <property type="entry name" value="TPR-like_helical_dom_sf"/>
</dbReference>
<dbReference type="Pfam" id="PF13432">
    <property type="entry name" value="TPR_16"/>
    <property type="match status" value="1"/>
</dbReference>
<dbReference type="Gene3D" id="1.25.40.10">
    <property type="entry name" value="Tetratricopeptide repeat domain"/>
    <property type="match status" value="2"/>
</dbReference>
<sequence>MDINQLIDQIHLQHLEGLSENVKGALFTDDHDALYELGATLMQFGIVQEGKLVFERLFELYPEEPEVLSFYIESLIDTDEMDKALMILHGLPKTVERLMLEADIYQQQDMPEVAIDKVKEAYELSSEDPVLSFALAELYYFDGQYLPAVRNYETLINSGIDEINNIMLHLRIADSLLQTGDYEQAVMYYEKVDEKDYTSDDFFKKAISYQKADFIERAIQTLQTLLDKDPDYMQAYLLLVQLLESERKYEDAIIAGQKGIRLNEFYKELLADTGRIMIKMHNEKGTEYLIQALTIDPSYTEAGLVLADYYRKEEMYEEMIQLFTVVDEEDIDPEILWHLAYSYQQLEKDKEAKHFYKEAYNSLNENISFLKDYYYYSREIADNERSAQLLKIIVALEPGFDENY</sequence>
<reference evidence="3" key="1">
    <citation type="submission" date="2022-03" db="EMBL/GenBank/DDBJ databases">
        <authorList>
            <person name="Vrbovska V."/>
            <person name="Kovarovic V."/>
            <person name="Botka T."/>
            <person name="Pantucek R."/>
        </authorList>
    </citation>
    <scope>NUCLEOTIDE SEQUENCE</scope>
    <source>
        <strain evidence="3">CCM 2609</strain>
    </source>
</reference>
<dbReference type="PANTHER" id="PTHR45586">
    <property type="entry name" value="TPR REPEAT-CONTAINING PROTEIN PA4667"/>
    <property type="match status" value="1"/>
</dbReference>
<dbReference type="PANTHER" id="PTHR45586:SF15">
    <property type="entry name" value="TPR REPEAT-CONTAINING PROTEIN YPIA"/>
    <property type="match status" value="1"/>
</dbReference>
<keyword evidence="1" id="KW-0677">Repeat</keyword>
<keyword evidence="2" id="KW-0802">TPR repeat</keyword>
<dbReference type="SMART" id="SM00028">
    <property type="entry name" value="TPR"/>
    <property type="match status" value="6"/>
</dbReference>
<dbReference type="Proteomes" id="UP000830343">
    <property type="component" value="Chromosome"/>
</dbReference>
<dbReference type="EMBL" id="CP094348">
    <property type="protein sequence ID" value="UOB19656.1"/>
    <property type="molecule type" value="Genomic_DNA"/>
</dbReference>
<evidence type="ECO:0000313" key="4">
    <source>
        <dbReference type="Proteomes" id="UP000830343"/>
    </source>
</evidence>
<accession>A0ABY3ZRY8</accession>
<dbReference type="InterPro" id="IPR019734">
    <property type="entry name" value="TPR_rpt"/>
</dbReference>
<protein>
    <submittedName>
        <fullName evidence="3">Tetratricopeptide repeat protein</fullName>
    </submittedName>
</protein>
<dbReference type="InterPro" id="IPR051012">
    <property type="entry name" value="CellSynth/LPSAsmb/PSIAsmb"/>
</dbReference>
<keyword evidence="4" id="KW-1185">Reference proteome</keyword>
<reference evidence="3" key="2">
    <citation type="submission" date="2022-04" db="EMBL/GenBank/DDBJ databases">
        <title>Antimicrobial genetic elements in methicillin-resistant Macrococcus armenti.</title>
        <authorList>
            <person name="Keller J.E."/>
            <person name="Schwendener S."/>
            <person name="Pantucek R."/>
            <person name="Perreten V."/>
        </authorList>
    </citation>
    <scope>NUCLEOTIDE SEQUENCE</scope>
    <source>
        <strain evidence="3">CCM 2609</strain>
    </source>
</reference>
<proteinExistence type="predicted"/>
<evidence type="ECO:0000313" key="3">
    <source>
        <dbReference type="EMBL" id="UOB19656.1"/>
    </source>
</evidence>